<dbReference type="AlphaFoldDB" id="A0A9W6SCF4"/>
<name>A0A9W6SCF4_9ACTN</name>
<dbReference type="InterPro" id="IPR053140">
    <property type="entry name" value="GDSL_Rv0518-like"/>
</dbReference>
<dbReference type="InterPro" id="IPR036514">
    <property type="entry name" value="SGNH_hydro_sf"/>
</dbReference>
<evidence type="ECO:0000256" key="1">
    <source>
        <dbReference type="SAM" id="SignalP"/>
    </source>
</evidence>
<keyword evidence="3" id="KW-1185">Reference proteome</keyword>
<reference evidence="2" key="1">
    <citation type="submission" date="2023-03" db="EMBL/GenBank/DDBJ databases">
        <title>Actinoallomurus iriomotensis NBRC 103684.</title>
        <authorList>
            <person name="Ichikawa N."/>
            <person name="Sato H."/>
            <person name="Tonouchi N."/>
        </authorList>
    </citation>
    <scope>NUCLEOTIDE SEQUENCE</scope>
    <source>
        <strain evidence="2">NBRC 103684</strain>
    </source>
</reference>
<dbReference type="EMBL" id="BSTK01000015">
    <property type="protein sequence ID" value="GLY89980.1"/>
    <property type="molecule type" value="Genomic_DNA"/>
</dbReference>
<dbReference type="PANTHER" id="PTHR43784">
    <property type="entry name" value="GDSL-LIKE LIPASE/ACYLHYDROLASE, PUTATIVE (AFU_ORTHOLOGUE AFUA_2G00820)-RELATED"/>
    <property type="match status" value="1"/>
</dbReference>
<keyword evidence="2" id="KW-0378">Hydrolase</keyword>
<feature type="signal peptide" evidence="1">
    <location>
        <begin position="1"/>
        <end position="19"/>
    </location>
</feature>
<sequence length="421" mass="44122">MAVGVLFAAALGVTGSASADGGSRGGDWFTSWAQSQQGVADTTLNDQSVRMITHLSQGGDALRVRVQNQFGTAPLTVDAVAVAVSGTGAAIVGGSHPATFPGPNHRSTGSVTVEPGGEAWSDPIRIKTRPQDDIAVSMYVAGQATPGVHASALRDNYVTEAGAGDHVGDASGAAYTRKVGSTYLVSAVDVHNTHLRGTIVAYGSSVVDGTGSTNCGPGCTVTGNNRRWTDDLARRVVKDLPARRQVAIANAGIGGTTSSPECANEPAGVRGLEGTARLDRDVLALHGVTAVIYYYGTNDLQDDCTADQILRSYDTVFARLRQAGIKVYVTPITARPIYTDQMNLHRYTVDGFVHRWNDCSGHCDEVLDFDQVIKDPLHPNAINPSYDNGDGIHANIAGQQAIADSISLPLLARSATTPGRR</sequence>
<dbReference type="Pfam" id="PF00657">
    <property type="entry name" value="Lipase_GDSL"/>
    <property type="match status" value="1"/>
</dbReference>
<protein>
    <submittedName>
        <fullName evidence="2">SGNH hydrolase</fullName>
    </submittedName>
</protein>
<organism evidence="2 3">
    <name type="scientific">Actinoallomurus iriomotensis</name>
    <dbReference type="NCBI Taxonomy" id="478107"/>
    <lineage>
        <taxon>Bacteria</taxon>
        <taxon>Bacillati</taxon>
        <taxon>Actinomycetota</taxon>
        <taxon>Actinomycetes</taxon>
        <taxon>Streptosporangiales</taxon>
        <taxon>Thermomonosporaceae</taxon>
        <taxon>Actinoallomurus</taxon>
    </lineage>
</organism>
<evidence type="ECO:0000313" key="3">
    <source>
        <dbReference type="Proteomes" id="UP001165074"/>
    </source>
</evidence>
<dbReference type="Gene3D" id="3.40.50.1110">
    <property type="entry name" value="SGNH hydrolase"/>
    <property type="match status" value="1"/>
</dbReference>
<dbReference type="GO" id="GO:0016788">
    <property type="term" value="F:hydrolase activity, acting on ester bonds"/>
    <property type="evidence" value="ECO:0007669"/>
    <property type="project" value="InterPro"/>
</dbReference>
<dbReference type="SUPFAM" id="SSF52266">
    <property type="entry name" value="SGNH hydrolase"/>
    <property type="match status" value="1"/>
</dbReference>
<feature type="chain" id="PRO_5040761877" evidence="1">
    <location>
        <begin position="20"/>
        <end position="421"/>
    </location>
</feature>
<dbReference type="InterPro" id="IPR001087">
    <property type="entry name" value="GDSL"/>
</dbReference>
<dbReference type="Proteomes" id="UP001165074">
    <property type="component" value="Unassembled WGS sequence"/>
</dbReference>
<evidence type="ECO:0000313" key="2">
    <source>
        <dbReference type="EMBL" id="GLY89980.1"/>
    </source>
</evidence>
<proteinExistence type="predicted"/>
<comment type="caution">
    <text evidence="2">The sequence shown here is derived from an EMBL/GenBank/DDBJ whole genome shotgun (WGS) entry which is preliminary data.</text>
</comment>
<gene>
    <name evidence="2" type="ORF">Airi02_079090</name>
</gene>
<keyword evidence="1" id="KW-0732">Signal</keyword>
<accession>A0A9W6SCF4</accession>
<dbReference type="PANTHER" id="PTHR43784:SF2">
    <property type="entry name" value="GDSL-LIKE LIPASE_ACYLHYDROLASE, PUTATIVE (AFU_ORTHOLOGUE AFUA_2G00820)-RELATED"/>
    <property type="match status" value="1"/>
</dbReference>